<dbReference type="InterPro" id="IPR029039">
    <property type="entry name" value="Flavoprotein-like_sf"/>
</dbReference>
<dbReference type="Gene3D" id="2.30.110.10">
    <property type="entry name" value="Electron Transport, Fmn-binding Protein, Chain A"/>
    <property type="match status" value="1"/>
</dbReference>
<feature type="region of interest" description="Disordered" evidence="4">
    <location>
        <begin position="422"/>
        <end position="444"/>
    </location>
</feature>
<dbReference type="InterPro" id="IPR051285">
    <property type="entry name" value="NADH_oxidoreductase_modular"/>
</dbReference>
<evidence type="ECO:0000256" key="2">
    <source>
        <dbReference type="ARBA" id="ARBA00022982"/>
    </source>
</evidence>
<sequence length="605" mass="64302">MTTTPSASDRRVITLPVEPGLLCLRGLSPRRLRFEVEYGLERGTTANSFLFQQGASGGAPVLVHPPGASFAAPFLEQLALLVPADAPLKVVVSHVNPNRVALLKQLATGWPATVLVASNPGAQVLAELWEQQRPGPGGEGAAPTDAVPLPTIEVVKQETSRTLADGHVLTLLPTPTPRWPGGLIAFEATTGLLMSGKFFAAHLCTEDFAEANRTSTEEDRRYYYDCLMAPMARQVETVVDRLDELPIRTIAPGHGPAIAQSWRSLLADYRRWGESQERASLSVALLYASAYGNTAAIADALSQGVARSGVRVESINCEFAPSEQLLEAIHSCDALLIGSPTLGGHAPTPIVSALGTVLAEGDRAKPVGVFGSFGWSGEAIDLLEAKLRDGGFQFAFDPIRVKFSPDLATLRTLEETGTALGRRLRQQHRQAQRRSTGGGLTESRTNPAIQALGRVVGSLCVVLARKGDGPEAIGGAMVASWVSQASFSPPGFTVAVAKDRAIESLLHVGDAFSLNVLASGRESGPMKRFLQPFTPGADRLAGLDLDTSPSGQPLLPEALAWLEARVSQRMECGDHWLLYAEALSGDLLDPAATTAVHQRRSGAAY</sequence>
<dbReference type="Pfam" id="PF19583">
    <property type="entry name" value="ODP"/>
    <property type="match status" value="1"/>
</dbReference>
<name>A0ABU5RQ07_9CYAN</name>
<dbReference type="RefSeq" id="WP_323303981.1">
    <property type="nucleotide sequence ID" value="NZ_JAYGHX010000001.1"/>
</dbReference>
<dbReference type="SUPFAM" id="SSF56281">
    <property type="entry name" value="Metallo-hydrolase/oxidoreductase"/>
    <property type="match status" value="1"/>
</dbReference>
<dbReference type="Gene3D" id="3.40.50.360">
    <property type="match status" value="1"/>
</dbReference>
<evidence type="ECO:0000256" key="3">
    <source>
        <dbReference type="ARBA" id="ARBA00023002"/>
    </source>
</evidence>
<evidence type="ECO:0000256" key="4">
    <source>
        <dbReference type="SAM" id="MobiDB-lite"/>
    </source>
</evidence>
<dbReference type="EMBL" id="JAYGHX010000001">
    <property type="protein sequence ID" value="MEA5389850.1"/>
    <property type="molecule type" value="Genomic_DNA"/>
</dbReference>
<dbReference type="InterPro" id="IPR008254">
    <property type="entry name" value="Flavodoxin/NO_synth"/>
</dbReference>
<dbReference type="InterPro" id="IPR045761">
    <property type="entry name" value="ODP_dom"/>
</dbReference>
<dbReference type="SUPFAM" id="SSF52218">
    <property type="entry name" value="Flavoproteins"/>
    <property type="match status" value="1"/>
</dbReference>
<dbReference type="InterPro" id="IPR001226">
    <property type="entry name" value="Flavodoxin_CS"/>
</dbReference>
<keyword evidence="1" id="KW-0813">Transport</keyword>
<dbReference type="SUPFAM" id="SSF50475">
    <property type="entry name" value="FMN-binding split barrel"/>
    <property type="match status" value="1"/>
</dbReference>
<gene>
    <name evidence="6" type="ORF">VB738_01120</name>
</gene>
<dbReference type="PROSITE" id="PS50902">
    <property type="entry name" value="FLAVODOXIN_LIKE"/>
    <property type="match status" value="1"/>
</dbReference>
<dbReference type="Proteomes" id="UP001304461">
    <property type="component" value="Unassembled WGS sequence"/>
</dbReference>
<dbReference type="PANTHER" id="PTHR32145">
    <property type="entry name" value="DIFLAVIN FLAVOPROTEIN A 2-RELATED"/>
    <property type="match status" value="1"/>
</dbReference>
<keyword evidence="7" id="KW-1185">Reference proteome</keyword>
<evidence type="ECO:0000256" key="1">
    <source>
        <dbReference type="ARBA" id="ARBA00022448"/>
    </source>
</evidence>
<keyword evidence="3" id="KW-0560">Oxidoreductase</keyword>
<dbReference type="CDD" id="cd07709">
    <property type="entry name" value="flavodiiron_proteins_MBL-fold"/>
    <property type="match status" value="1"/>
</dbReference>
<comment type="caution">
    <text evidence="6">The sequence shown here is derived from an EMBL/GenBank/DDBJ whole genome shotgun (WGS) entry which is preliminary data.</text>
</comment>
<dbReference type="PROSITE" id="PS00201">
    <property type="entry name" value="FLAVODOXIN"/>
    <property type="match status" value="1"/>
</dbReference>
<dbReference type="InterPro" id="IPR012349">
    <property type="entry name" value="Split_barrel_FMN-bd"/>
</dbReference>
<accession>A0ABU5RQ07</accession>
<dbReference type="Pfam" id="PF00258">
    <property type="entry name" value="Flavodoxin_1"/>
    <property type="match status" value="1"/>
</dbReference>
<evidence type="ECO:0000313" key="6">
    <source>
        <dbReference type="EMBL" id="MEA5389850.1"/>
    </source>
</evidence>
<proteinExistence type="predicted"/>
<evidence type="ECO:0000313" key="7">
    <source>
        <dbReference type="Proteomes" id="UP001304461"/>
    </source>
</evidence>
<feature type="compositionally biased region" description="Basic residues" evidence="4">
    <location>
        <begin position="422"/>
        <end position="432"/>
    </location>
</feature>
<dbReference type="SMART" id="SM00903">
    <property type="entry name" value="Flavin_Reduct"/>
    <property type="match status" value="1"/>
</dbReference>
<reference evidence="6 7" key="1">
    <citation type="submission" date="2023-12" db="EMBL/GenBank/DDBJ databases">
        <title>Baltic Sea Cyanobacteria.</title>
        <authorList>
            <person name="Delbaje E."/>
            <person name="Fewer D.P."/>
            <person name="Shishido T.K."/>
        </authorList>
    </citation>
    <scope>NUCLEOTIDE SEQUENCE [LARGE SCALE GENOMIC DNA]</scope>
    <source>
        <strain evidence="6 7">UHCC 0139</strain>
    </source>
</reference>
<feature type="domain" description="Flavodoxin-like" evidence="5">
    <location>
        <begin position="283"/>
        <end position="425"/>
    </location>
</feature>
<evidence type="ECO:0000259" key="5">
    <source>
        <dbReference type="PROSITE" id="PS50902"/>
    </source>
</evidence>
<dbReference type="Pfam" id="PF01613">
    <property type="entry name" value="Flavin_Reduct"/>
    <property type="match status" value="1"/>
</dbReference>
<protein>
    <submittedName>
        <fullName evidence="6">Diflavin flavoprotein</fullName>
    </submittedName>
</protein>
<dbReference type="InterPro" id="IPR036866">
    <property type="entry name" value="RibonucZ/Hydroxyglut_hydro"/>
</dbReference>
<dbReference type="InterPro" id="IPR002563">
    <property type="entry name" value="Flavin_Rdtase-like_dom"/>
</dbReference>
<organism evidence="6 7">
    <name type="scientific">Cyanobium gracile UHCC 0139</name>
    <dbReference type="NCBI Taxonomy" id="3110308"/>
    <lineage>
        <taxon>Bacteria</taxon>
        <taxon>Bacillati</taxon>
        <taxon>Cyanobacteriota</taxon>
        <taxon>Cyanophyceae</taxon>
        <taxon>Synechococcales</taxon>
        <taxon>Prochlorococcaceae</taxon>
        <taxon>Cyanobium</taxon>
    </lineage>
</organism>
<dbReference type="Gene3D" id="3.60.15.10">
    <property type="entry name" value="Ribonuclease Z/Hydroxyacylglutathione hydrolase-like"/>
    <property type="match status" value="1"/>
</dbReference>
<dbReference type="PANTHER" id="PTHR32145:SF32">
    <property type="entry name" value="DIFLAVIN FLAVOPROTEIN A 4-RELATED"/>
    <property type="match status" value="1"/>
</dbReference>
<keyword evidence="2" id="KW-0249">Electron transport</keyword>